<evidence type="ECO:0000256" key="1">
    <source>
        <dbReference type="SAM" id="MobiDB-lite"/>
    </source>
</evidence>
<dbReference type="AlphaFoldDB" id="A0A9W4RM44"/>
<dbReference type="Proteomes" id="UP001152533">
    <property type="component" value="Unassembled WGS sequence"/>
</dbReference>
<gene>
    <name evidence="2" type="ORF">CGXH109_LOCUS31201</name>
</gene>
<sequence>MPKDKPPPRSQMAEPRMSVYRYFVRLRDRLEFILVRYVDKDPHVQEDFPIYKAERDEKWAVEDGFHKQIPSTKSATELETIKSCVEQRCAEGPPASPESPKKATPDTGDKGKKKGTELFSGFDFGLGDASPSGQRKNSHNGSQHAAKDKGLAIERQNTNDSRPCDVSRSNTFTSVVDSTLSEARRRKRQRSDSKPGYFDPDPFHEDVGASGAAGIQGEGDELVMNVPVELHNGPLARGGDDIRATAGVEGKGDESLVMNIPVELQNRGSRR</sequence>
<name>A0A9W4RM44_9PEZI</name>
<evidence type="ECO:0000313" key="2">
    <source>
        <dbReference type="EMBL" id="CAI0644004.1"/>
    </source>
</evidence>
<feature type="compositionally biased region" description="Polar residues" evidence="1">
    <location>
        <begin position="131"/>
        <end position="143"/>
    </location>
</feature>
<evidence type="ECO:0000313" key="3">
    <source>
        <dbReference type="Proteomes" id="UP001152533"/>
    </source>
</evidence>
<protein>
    <submittedName>
        <fullName evidence="2">Uncharacterized protein</fullName>
    </submittedName>
</protein>
<dbReference type="EMBL" id="CAMGZC010000139">
    <property type="protein sequence ID" value="CAI0644004.1"/>
    <property type="molecule type" value="Genomic_DNA"/>
</dbReference>
<keyword evidence="3" id="KW-1185">Reference proteome</keyword>
<comment type="caution">
    <text evidence="2">The sequence shown here is derived from an EMBL/GenBank/DDBJ whole genome shotgun (WGS) entry which is preliminary data.</text>
</comment>
<feature type="compositionally biased region" description="Basic and acidic residues" evidence="1">
    <location>
        <begin position="99"/>
        <end position="116"/>
    </location>
</feature>
<feature type="region of interest" description="Disordered" evidence="1">
    <location>
        <begin position="85"/>
        <end position="220"/>
    </location>
</feature>
<feature type="compositionally biased region" description="Polar residues" evidence="1">
    <location>
        <begin position="155"/>
        <end position="181"/>
    </location>
</feature>
<organism evidence="2 3">
    <name type="scientific">Colletotrichum noveboracense</name>
    <dbReference type="NCBI Taxonomy" id="2664923"/>
    <lineage>
        <taxon>Eukaryota</taxon>
        <taxon>Fungi</taxon>
        <taxon>Dikarya</taxon>
        <taxon>Ascomycota</taxon>
        <taxon>Pezizomycotina</taxon>
        <taxon>Sordariomycetes</taxon>
        <taxon>Hypocreomycetidae</taxon>
        <taxon>Glomerellales</taxon>
        <taxon>Glomerellaceae</taxon>
        <taxon>Colletotrichum</taxon>
        <taxon>Colletotrichum gloeosporioides species complex</taxon>
    </lineage>
</organism>
<accession>A0A9W4RM44</accession>
<reference evidence="2" key="1">
    <citation type="submission" date="2022-08" db="EMBL/GenBank/DDBJ databases">
        <authorList>
            <person name="Giroux E."/>
            <person name="Giroux E."/>
        </authorList>
    </citation>
    <scope>NUCLEOTIDE SEQUENCE</scope>
    <source>
        <strain evidence="2">H1091258</strain>
    </source>
</reference>
<proteinExistence type="predicted"/>